<comment type="caution">
    <text evidence="6">The sequence shown here is derived from an EMBL/GenBank/DDBJ whole genome shotgun (WGS) entry which is preliminary data.</text>
</comment>
<sequence length="320" mass="36123">MRKITYEPIRSKSVLNPVKAPSMPFDWSLNPYRGCQHGCSFCYARSTHTFIGESADDAFQNHIFWKEDAPSILRSDLKRMAGRLPAHVQIGTATDPYQQLEGKQMLTRRCLEVLAEFGVPASITTRSPLVLRDLDLLKQMPGSSVNFSVHTMNPDIWRTFEPSTPAPRLRLDTVRKLNDAGIRAGVFMAPILPYLSDDEESAEKLIASCAEAGAAHVMPSILRLATPEVKHWFFSVLRENYPELTEKYGELYWRSGYVPDSYKRPLLQRIRGQLAARKLSEFSGDPEKYREKARSKQPEPPAKSKPEAAAPCAPVQLTLF</sequence>
<dbReference type="Gene3D" id="3.80.30.30">
    <property type="match status" value="1"/>
</dbReference>
<dbReference type="InterPro" id="IPR040086">
    <property type="entry name" value="MJ0683-like"/>
</dbReference>
<accession>A0A4U0F7R9</accession>
<dbReference type="Pfam" id="PF04055">
    <property type="entry name" value="Radical_SAM"/>
    <property type="match status" value="1"/>
</dbReference>
<evidence type="ECO:0000259" key="5">
    <source>
        <dbReference type="PROSITE" id="PS51918"/>
    </source>
</evidence>
<name>A0A4U0F7R9_9BACL</name>
<reference evidence="6 7" key="1">
    <citation type="submission" date="2019-04" db="EMBL/GenBank/DDBJ databases">
        <title>Cohnella sp. nov., isolated from soil.</title>
        <authorList>
            <person name="Kim W."/>
        </authorList>
    </citation>
    <scope>NUCLEOTIDE SEQUENCE [LARGE SCALE GENOMIC DNA]</scope>
    <source>
        <strain evidence="6 7">CAU 1483</strain>
    </source>
</reference>
<dbReference type="OrthoDB" id="9785699at2"/>
<evidence type="ECO:0000256" key="4">
    <source>
        <dbReference type="SAM" id="MobiDB-lite"/>
    </source>
</evidence>
<keyword evidence="2" id="KW-0408">Iron</keyword>
<dbReference type="GO" id="GO:0051536">
    <property type="term" value="F:iron-sulfur cluster binding"/>
    <property type="evidence" value="ECO:0007669"/>
    <property type="project" value="UniProtKB-KW"/>
</dbReference>
<dbReference type="PROSITE" id="PS51918">
    <property type="entry name" value="RADICAL_SAM"/>
    <property type="match status" value="1"/>
</dbReference>
<evidence type="ECO:0000256" key="1">
    <source>
        <dbReference type="ARBA" id="ARBA00022723"/>
    </source>
</evidence>
<dbReference type="SFLD" id="SFLDS00029">
    <property type="entry name" value="Radical_SAM"/>
    <property type="match status" value="1"/>
</dbReference>
<dbReference type="SUPFAM" id="SSF102114">
    <property type="entry name" value="Radical SAM enzymes"/>
    <property type="match status" value="1"/>
</dbReference>
<feature type="compositionally biased region" description="Basic and acidic residues" evidence="4">
    <location>
        <begin position="285"/>
        <end position="306"/>
    </location>
</feature>
<dbReference type="PANTHER" id="PTHR43432">
    <property type="entry name" value="SLR0285 PROTEIN"/>
    <property type="match status" value="1"/>
</dbReference>
<proteinExistence type="predicted"/>
<gene>
    <name evidence="6" type="ORF">E5161_16610</name>
</gene>
<organism evidence="6 7">
    <name type="scientific">Cohnella pontilimi</name>
    <dbReference type="NCBI Taxonomy" id="2564100"/>
    <lineage>
        <taxon>Bacteria</taxon>
        <taxon>Bacillati</taxon>
        <taxon>Bacillota</taxon>
        <taxon>Bacilli</taxon>
        <taxon>Bacillales</taxon>
        <taxon>Paenibacillaceae</taxon>
        <taxon>Cohnella</taxon>
    </lineage>
</organism>
<dbReference type="EMBL" id="SUPK01000008">
    <property type="protein sequence ID" value="TJY40767.1"/>
    <property type="molecule type" value="Genomic_DNA"/>
</dbReference>
<evidence type="ECO:0000313" key="7">
    <source>
        <dbReference type="Proteomes" id="UP000309673"/>
    </source>
</evidence>
<dbReference type="Proteomes" id="UP000309673">
    <property type="component" value="Unassembled WGS sequence"/>
</dbReference>
<dbReference type="PANTHER" id="PTHR43432:SF3">
    <property type="entry name" value="SLR0285 PROTEIN"/>
    <property type="match status" value="1"/>
</dbReference>
<keyword evidence="1" id="KW-0479">Metal-binding</keyword>
<dbReference type="InterPro" id="IPR058240">
    <property type="entry name" value="rSAM_sf"/>
</dbReference>
<evidence type="ECO:0000256" key="3">
    <source>
        <dbReference type="ARBA" id="ARBA00023014"/>
    </source>
</evidence>
<dbReference type="CDD" id="cd01335">
    <property type="entry name" value="Radical_SAM"/>
    <property type="match status" value="1"/>
</dbReference>
<keyword evidence="3" id="KW-0411">Iron-sulfur</keyword>
<keyword evidence="7" id="KW-1185">Reference proteome</keyword>
<feature type="region of interest" description="Disordered" evidence="4">
    <location>
        <begin position="281"/>
        <end position="310"/>
    </location>
</feature>
<protein>
    <submittedName>
        <fullName evidence="6">Radical SAM protein</fullName>
    </submittedName>
</protein>
<dbReference type="SMART" id="SM00729">
    <property type="entry name" value="Elp3"/>
    <property type="match status" value="1"/>
</dbReference>
<dbReference type="GO" id="GO:0046872">
    <property type="term" value="F:metal ion binding"/>
    <property type="evidence" value="ECO:0007669"/>
    <property type="project" value="UniProtKB-KW"/>
</dbReference>
<evidence type="ECO:0000313" key="6">
    <source>
        <dbReference type="EMBL" id="TJY40767.1"/>
    </source>
</evidence>
<evidence type="ECO:0000256" key="2">
    <source>
        <dbReference type="ARBA" id="ARBA00023004"/>
    </source>
</evidence>
<dbReference type="InterPro" id="IPR006638">
    <property type="entry name" value="Elp3/MiaA/NifB-like_rSAM"/>
</dbReference>
<dbReference type="GO" id="GO:0003824">
    <property type="term" value="F:catalytic activity"/>
    <property type="evidence" value="ECO:0007669"/>
    <property type="project" value="InterPro"/>
</dbReference>
<dbReference type="RefSeq" id="WP_136778957.1">
    <property type="nucleotide sequence ID" value="NZ_SUPK01000008.1"/>
</dbReference>
<feature type="domain" description="Radical SAM core" evidence="5">
    <location>
        <begin position="21"/>
        <end position="277"/>
    </location>
</feature>
<dbReference type="InterPro" id="IPR007197">
    <property type="entry name" value="rSAM"/>
</dbReference>
<dbReference type="SFLD" id="SFLDG01084">
    <property type="entry name" value="Uncharacterised_Radical_SAM_Su"/>
    <property type="match status" value="1"/>
</dbReference>
<dbReference type="AlphaFoldDB" id="A0A4U0F7R9"/>